<dbReference type="Reactome" id="R-CEL-5627123">
    <property type="pathway name" value="RHO GTPases activate PAKs"/>
</dbReference>
<evidence type="ECO:0000256" key="7">
    <source>
        <dbReference type="SAM" id="Coils"/>
    </source>
</evidence>
<dbReference type="GeneID" id="174484"/>
<feature type="repeat" description="ANK" evidence="6">
    <location>
        <begin position="213"/>
        <end position="245"/>
    </location>
</feature>
<dbReference type="FunFam" id="1.25.40.20:FF:000007">
    <property type="entry name" value="Phosphatase 1 regulatory subunit 12A"/>
    <property type="match status" value="1"/>
</dbReference>
<dbReference type="GO" id="GO:0010172">
    <property type="term" value="P:embryonic body morphogenesis"/>
    <property type="evidence" value="ECO:0000315"/>
    <property type="project" value="WormBase"/>
</dbReference>
<evidence type="ECO:0000256" key="4">
    <source>
        <dbReference type="ARBA" id="ARBA00023212"/>
    </source>
</evidence>
<evidence type="ECO:0000256" key="6">
    <source>
        <dbReference type="PROSITE-ProRule" id="PRU00023"/>
    </source>
</evidence>
<feature type="region of interest" description="Disordered" evidence="8">
    <location>
        <begin position="764"/>
        <end position="812"/>
    </location>
</feature>
<dbReference type="PROSITE" id="PS50088">
    <property type="entry name" value="ANK_REPEAT"/>
    <property type="match status" value="4"/>
</dbReference>
<dbReference type="MINT" id="G5ECD7"/>
<dbReference type="GO" id="GO:0017020">
    <property type="term" value="F:myosin phosphatase regulator activity"/>
    <property type="evidence" value="ECO:0000318"/>
    <property type="project" value="GO_Central"/>
</dbReference>
<gene>
    <name evidence="10 12" type="primary">mel-11</name>
    <name evidence="12" type="ORF">C06C3.1</name>
    <name evidence="10" type="ORF">CELE_C06C3.1</name>
</gene>
<feature type="region of interest" description="Disordered" evidence="8">
    <location>
        <begin position="856"/>
        <end position="893"/>
    </location>
</feature>
<feature type="compositionally biased region" description="Acidic residues" evidence="8">
    <location>
        <begin position="404"/>
        <end position="435"/>
    </location>
</feature>
<accession>G5ECD7</accession>
<dbReference type="GO" id="GO:0004857">
    <property type="term" value="F:enzyme inhibitor activity"/>
    <property type="evidence" value="ECO:0000318"/>
    <property type="project" value="GO_Central"/>
</dbReference>
<dbReference type="Proteomes" id="UP000001940">
    <property type="component" value="Chromosome II"/>
</dbReference>
<dbReference type="Pfam" id="PF12796">
    <property type="entry name" value="Ank_2"/>
    <property type="match status" value="2"/>
</dbReference>
<feature type="region of interest" description="Disordered" evidence="8">
    <location>
        <begin position="958"/>
        <end position="1003"/>
    </location>
</feature>
<proteinExistence type="evidence at protein level"/>
<feature type="compositionally biased region" description="Low complexity" evidence="8">
    <location>
        <begin position="965"/>
        <end position="990"/>
    </location>
</feature>
<comment type="similarity">
    <text evidence="5">Belongs to the NRARP family.</text>
</comment>
<keyword evidence="4" id="KW-0206">Cytoskeleton</keyword>
<evidence type="ECO:0000313" key="11">
    <source>
        <dbReference type="Proteomes" id="UP000001940"/>
    </source>
</evidence>
<keyword evidence="10" id="KW-0418">Kinase</keyword>
<feature type="repeat" description="ANK" evidence="6">
    <location>
        <begin position="120"/>
        <end position="152"/>
    </location>
</feature>
<dbReference type="OrthoDB" id="19014at2759"/>
<feature type="repeat" description="ANK" evidence="6">
    <location>
        <begin position="246"/>
        <end position="278"/>
    </location>
</feature>
<dbReference type="InParanoid" id="G5ECD7"/>
<feature type="compositionally biased region" description="Basic and acidic residues" evidence="8">
    <location>
        <begin position="324"/>
        <end position="358"/>
    </location>
</feature>
<sequence>MGQDDEDDAHMLQAKQQITFNVVNKRKDQLRRWQSSEMNAEAARRTKRPKVQFQDSDIFLSACMSGDEEEVEELLNKGANINTCTVDGLTALHQSVIDSKPEMVRFLCEKGADVNAQDNEGWTPLHAAACCGNVAIVRYLCQHGADLSIVNSDKELALDLAVDEQCRDYLDDDYKRQMIDLDACRDQELQTMLKDVNMWMSQGEYRDIPHHRTGGTAMHVAAGRGYTQLLELLIKAGGNVRAQDVEGWTPLHAAAHWAERDACKILLENGAELSDLTFTGADVLGVADKECIDYLVELADTVKVQNKRKSPGSGSQPPTSILQEKNHRMPSHEEHVLTSERKRDLQHKDQHSENEFLHSHPSTASVGSTTSSNTNTTTTTIVIGENDISAAQKDSRESSKESAVDDEEYVAEDEMEEAEEDEEEEDVEEEEEEKSEAELKNGKEISPLRSETTSSRSISITRSLDGYTDRSSSGRETSAEMSEAASSASTGTTSSSSRFTSSTPSSQRSAAGSVHTETPRSSMENSSSVGSGDQNVSATIPIVPLSAPPKAVHQSPSSWINRGVPLSSRSSTSSVTRSSSTPVSEIISPPSSIHSQLSFPSVSNTTTTTATVAPTSSTVPSTPVSNVMAATISSTAKNTPSPAGSVTTINATFSKPSSRHPSEEVYRSPSQPTNVPWASLWHNVNNASTGQIRSHIEQLRNASFSSLSSYPRVSAFRSPIKTTASSTSVNSASSPLLLQPHPHPPVIAEYPRGFVPQQINPNKMSRWQSKTVTESEAERRNNSRMQRQHRRSTQGVTKEQLEEASKFATDEVARRNSQVLSTYPNSLHARLASEEKDLSSTSDDLKDGDVSTTATVSLINSPNSNSANVRRKSQGLSISRSNRRATGPVNPEDLAPAMSLRLATAQPYSPASVRSNAGTLPTMTSRFSEKAQSLPPASNGMSSTQPLSTRSAIVAGLSSAPSMRTTAPLSSTATSSRFMPSSSLSSNGSSANQQPSSIYGLQSRPTETNLNYKALFEKERSECERLRREMEEMRRSQTADSYRGASTQLAWRARNASPSAQPHNLSVAKSTSLASFDENERRSMERKISDLELQLKTATNLRMENQRLKEENGALVRVISKMTI</sequence>
<name>G5ECD7_CAEEL</name>
<protein>
    <submittedName>
        <fullName evidence="10">cGMP-dependent protein kinase interacting domain-containing protein</fullName>
    </submittedName>
</protein>
<dbReference type="PANTHER" id="PTHR24179">
    <property type="entry name" value="PROTEIN PHOSPHATASE 1 REGULATORY SUBUNIT 12"/>
    <property type="match status" value="1"/>
</dbReference>
<dbReference type="AlphaFoldDB" id="G5ECD7"/>
<dbReference type="CTD" id="174484"/>
<dbReference type="GO" id="GO:0016301">
    <property type="term" value="F:kinase activity"/>
    <property type="evidence" value="ECO:0007669"/>
    <property type="project" value="UniProtKB-KW"/>
</dbReference>
<keyword evidence="10" id="KW-0808">Transferase</keyword>
<feature type="compositionally biased region" description="Polar residues" evidence="8">
    <location>
        <begin position="764"/>
        <end position="774"/>
    </location>
</feature>
<dbReference type="eggNOG" id="KOG0505">
    <property type="taxonomic scope" value="Eukaryota"/>
</dbReference>
<comment type="subcellular location">
    <subcellularLocation>
        <location evidence="1">Cytoplasm</location>
        <location evidence="1">Cytoskeleton</location>
    </subcellularLocation>
</comment>
<feature type="repeat" description="ANK" evidence="6">
    <location>
        <begin position="87"/>
        <end position="119"/>
    </location>
</feature>
<dbReference type="Bgee" id="WBGene00003196">
    <property type="expression patterns" value="Expressed in pharyngeal muscle cell (C elegans) and 4 other cell types or tissues"/>
</dbReference>
<keyword evidence="3" id="KW-0677">Repeat</keyword>
<dbReference type="InterPro" id="IPR031775">
    <property type="entry name" value="PRKG1_interact"/>
</dbReference>
<dbReference type="GO" id="GO:0048598">
    <property type="term" value="P:embryonic morphogenesis"/>
    <property type="evidence" value="ECO:0000316"/>
    <property type="project" value="WormBase"/>
</dbReference>
<dbReference type="InterPro" id="IPR002110">
    <property type="entry name" value="Ankyrin_rpt"/>
</dbReference>
<feature type="compositionally biased region" description="Low complexity" evidence="8">
    <location>
        <begin position="449"/>
        <end position="463"/>
    </location>
</feature>
<keyword evidence="6" id="KW-0040">ANK repeat</keyword>
<dbReference type="InterPro" id="IPR036770">
    <property type="entry name" value="Ankyrin_rpt-contain_sf"/>
</dbReference>
<dbReference type="EMBL" id="BX284602">
    <property type="protein sequence ID" value="CAD57686.1"/>
    <property type="molecule type" value="Genomic_DNA"/>
</dbReference>
<keyword evidence="4" id="KW-0963">Cytoplasm</keyword>
<dbReference type="GO" id="GO:0005912">
    <property type="term" value="C:adherens junction"/>
    <property type="evidence" value="ECO:0000314"/>
    <property type="project" value="WormBase"/>
</dbReference>
<keyword evidence="11" id="KW-1185">Reference proteome</keyword>
<dbReference type="ExpressionAtlas" id="G5ECD7">
    <property type="expression patterns" value="baseline"/>
</dbReference>
<reference evidence="10 11" key="1">
    <citation type="journal article" date="1998" name="Science">
        <title>Genome sequence of the nematode C. elegans: a platform for investigating biology.</title>
        <authorList>
            <consortium name="The C. elegans sequencing consortium"/>
            <person name="Sulson J.E."/>
            <person name="Waterston R."/>
        </authorList>
    </citation>
    <scope>NUCLEOTIDE SEQUENCE [LARGE SCALE GENOMIC DNA]</scope>
    <source>
        <strain evidence="10 11">Bristol N2</strain>
    </source>
</reference>
<evidence type="ECO:0000256" key="1">
    <source>
        <dbReference type="ARBA" id="ARBA00004245"/>
    </source>
</evidence>
<dbReference type="CDD" id="cd21930">
    <property type="entry name" value="IPD_PPP1R12"/>
    <property type="match status" value="1"/>
</dbReference>
<keyword evidence="7" id="KW-0175">Coiled coil</keyword>
<feature type="compositionally biased region" description="Low complexity" evidence="8">
    <location>
        <begin position="567"/>
        <end position="627"/>
    </location>
</feature>
<feature type="coiled-coil region" evidence="7">
    <location>
        <begin position="1074"/>
        <end position="1111"/>
    </location>
</feature>
<dbReference type="InterPro" id="IPR051226">
    <property type="entry name" value="PP1_Regulatory_Subunit"/>
</dbReference>
<feature type="coiled-coil region" evidence="7">
    <location>
        <begin position="1009"/>
        <end position="1036"/>
    </location>
</feature>
<dbReference type="PANTHER" id="PTHR24179:SF21">
    <property type="entry name" value="MYOSIN BINDING SUBUNIT, ISOFORM O"/>
    <property type="match status" value="1"/>
</dbReference>
<dbReference type="GO" id="GO:0005737">
    <property type="term" value="C:cytoplasm"/>
    <property type="evidence" value="ECO:0000314"/>
    <property type="project" value="WormBase"/>
</dbReference>
<dbReference type="RefSeq" id="NP_001021928.1">
    <property type="nucleotide sequence ID" value="NM_001026757.4"/>
</dbReference>
<feature type="compositionally biased region" description="Polar residues" evidence="8">
    <location>
        <begin position="991"/>
        <end position="1003"/>
    </location>
</feature>
<feature type="compositionally biased region" description="Polar residues" evidence="8">
    <location>
        <begin position="856"/>
        <end position="880"/>
    </location>
</feature>
<dbReference type="AGR" id="WB:WBGene00003196"/>
<evidence type="ECO:0000256" key="2">
    <source>
        <dbReference type="ARBA" id="ARBA00022473"/>
    </source>
</evidence>
<evidence type="ECO:0000313" key="10">
    <source>
        <dbReference type="EMBL" id="CAD57686.1"/>
    </source>
</evidence>
<evidence type="ECO:0007829" key="13">
    <source>
        <dbReference type="PeptideAtlas" id="G5ECD7"/>
    </source>
</evidence>
<feature type="region of interest" description="Disordered" evidence="8">
    <location>
        <begin position="305"/>
        <end position="673"/>
    </location>
</feature>
<evidence type="ECO:0000256" key="3">
    <source>
        <dbReference type="ARBA" id="ARBA00022737"/>
    </source>
</evidence>
<dbReference type="SUPFAM" id="SSF48403">
    <property type="entry name" value="Ankyrin repeat"/>
    <property type="match status" value="1"/>
</dbReference>
<evidence type="ECO:0000313" key="12">
    <source>
        <dbReference type="WormBase" id="C06C3.1c"/>
    </source>
</evidence>
<feature type="compositionally biased region" description="Polar residues" evidence="8">
    <location>
        <begin position="631"/>
        <end position="656"/>
    </location>
</feature>
<dbReference type="FunCoup" id="G5ECD7">
    <property type="interactions" value="1760"/>
</dbReference>
<keyword evidence="13" id="KW-1267">Proteomics identification</keyword>
<feature type="domain" description="cGMP-dependent protein kinase interacting" evidence="9">
    <location>
        <begin position="1011"/>
        <end position="1123"/>
    </location>
</feature>
<dbReference type="PROSITE" id="PS50297">
    <property type="entry name" value="ANK_REP_REGION"/>
    <property type="match status" value="4"/>
</dbReference>
<evidence type="ECO:0000256" key="8">
    <source>
        <dbReference type="SAM" id="MobiDB-lite"/>
    </source>
</evidence>
<feature type="compositionally biased region" description="Low complexity" evidence="8">
    <location>
        <begin position="479"/>
        <end position="513"/>
    </location>
</feature>
<dbReference type="SMR" id="G5ECD7"/>
<feature type="compositionally biased region" description="Polar residues" evidence="8">
    <location>
        <begin position="312"/>
        <end position="323"/>
    </location>
</feature>
<evidence type="ECO:0000259" key="9">
    <source>
        <dbReference type="Pfam" id="PF15898"/>
    </source>
</evidence>
<organism evidence="10 11">
    <name type="scientific">Caenorhabditis elegans</name>
    <dbReference type="NCBI Taxonomy" id="6239"/>
    <lineage>
        <taxon>Eukaryota</taxon>
        <taxon>Metazoa</taxon>
        <taxon>Ecdysozoa</taxon>
        <taxon>Nematoda</taxon>
        <taxon>Chromadorea</taxon>
        <taxon>Rhabditida</taxon>
        <taxon>Rhabditina</taxon>
        <taxon>Rhabditomorpha</taxon>
        <taxon>Rhabditoidea</taxon>
        <taxon>Rhabditidae</taxon>
        <taxon>Peloderinae</taxon>
        <taxon>Caenorhabditis</taxon>
    </lineage>
</organism>
<dbReference type="SMART" id="SM00248">
    <property type="entry name" value="ANK"/>
    <property type="match status" value="5"/>
</dbReference>
<keyword evidence="2" id="KW-0217">Developmental protein</keyword>
<dbReference type="OMA" id="MENHVDK"/>
<dbReference type="Gene3D" id="1.25.40.20">
    <property type="entry name" value="Ankyrin repeat-containing domain"/>
    <property type="match status" value="2"/>
</dbReference>
<feature type="compositionally biased region" description="Low complexity" evidence="8">
    <location>
        <begin position="362"/>
        <end position="384"/>
    </location>
</feature>
<dbReference type="Gene3D" id="6.10.140.390">
    <property type="match status" value="1"/>
</dbReference>
<dbReference type="WormBase" id="C06C3.1c">
    <property type="protein sequence ID" value="CE32567"/>
    <property type="gene ID" value="WBGene00003196"/>
    <property type="gene designation" value="mel-11"/>
</dbReference>
<dbReference type="PaxDb" id="6239-C06C3.1c"/>
<dbReference type="Reactome" id="R-CEL-5625740">
    <property type="pathway name" value="RHO GTPases activate PKNs"/>
</dbReference>
<dbReference type="IntAct" id="G5ECD7">
    <property type="interactions" value="11"/>
</dbReference>
<evidence type="ECO:0000256" key="5">
    <source>
        <dbReference type="ARBA" id="ARBA00038386"/>
    </source>
</evidence>
<feature type="compositionally biased region" description="Low complexity" evidence="8">
    <location>
        <begin position="521"/>
        <end position="531"/>
    </location>
</feature>
<dbReference type="FunFam" id="1.25.40.20:FF:000198">
    <property type="entry name" value="Myosin binding subunit, isoform P"/>
    <property type="match status" value="1"/>
</dbReference>
<dbReference type="PeptideAtlas" id="G5ECD7"/>
<dbReference type="Reactome" id="R-CEL-2565942">
    <property type="pathway name" value="Regulation of PLK1 Activity at G2/M Transition"/>
</dbReference>
<feature type="compositionally biased region" description="Basic and acidic residues" evidence="8">
    <location>
        <begin position="393"/>
        <end position="403"/>
    </location>
</feature>
<dbReference type="KEGG" id="cel:CELE_C06C3.1"/>
<dbReference type="GO" id="GO:0009792">
    <property type="term" value="P:embryo development ending in birth or egg hatching"/>
    <property type="evidence" value="ECO:0000315"/>
    <property type="project" value="WormBase"/>
</dbReference>
<dbReference type="GO" id="GO:0019901">
    <property type="term" value="F:protein kinase binding"/>
    <property type="evidence" value="ECO:0007669"/>
    <property type="project" value="InterPro"/>
</dbReference>
<dbReference type="STRING" id="6239.C06C3.1c.1"/>
<dbReference type="GO" id="GO:0048812">
    <property type="term" value="P:neuron projection morphogenesis"/>
    <property type="evidence" value="ECO:0000318"/>
    <property type="project" value="GO_Central"/>
</dbReference>
<dbReference type="Pfam" id="PF15898">
    <property type="entry name" value="PRKG1_interact"/>
    <property type="match status" value="1"/>
</dbReference>
<dbReference type="GO" id="GO:0005856">
    <property type="term" value="C:cytoskeleton"/>
    <property type="evidence" value="ECO:0007669"/>
    <property type="project" value="UniProtKB-SubCell"/>
</dbReference>
<feature type="compositionally biased region" description="Basic and acidic residues" evidence="8">
    <location>
        <begin position="799"/>
        <end position="812"/>
    </location>
</feature>